<sequence>MASITTFIEQYNNNDLYLEVFGYGYDTYVSAVRDSYRRQFINERQQENRLRVSSLGKYAVVQALQCFGVHEDRGNIRGAQADMFHVGDVTEAKLIALMKAYGLQVTHEQHEVTWHGVLGHMDCVVDGMVIDVKTCNDGNFKRYQKKLPLTYLTQIGVYADALKYANCGILLYNRNTCELALSVPDHDDIKEALERAEHIATAIPTLDSVSQIWEHFDTPDPLEEVFQKQKTGRYYVPYDVRSPYDELLYETVSDVSGYGNERKYVTRLREPQEIEEMVKNQKVLDQIYELYTE</sequence>
<evidence type="ECO:0000313" key="2">
    <source>
        <dbReference type="Proteomes" id="UP001222520"/>
    </source>
</evidence>
<protein>
    <submittedName>
        <fullName evidence="1">Uncharacterized protein</fullName>
    </submittedName>
</protein>
<evidence type="ECO:0000313" key="1">
    <source>
        <dbReference type="EMBL" id="UZV39987.1"/>
    </source>
</evidence>
<proteinExistence type="predicted"/>
<dbReference type="Proteomes" id="UP001222520">
    <property type="component" value="Segment"/>
</dbReference>
<accession>A0AAE9PT86</accession>
<reference evidence="1 2" key="1">
    <citation type="journal article" date="2023" name="Harmful Algae">
        <title>Sequencing the genomes of LPP-1, the first isolated cyanophage, and its relative LPP-2 reveal different integration mechanisms in closely related phages.</title>
        <authorList>
            <person name="Shaalan H."/>
            <person name="Cattan-Tsaushu E."/>
            <person name="Li K."/>
            <person name="Avrani S."/>
        </authorList>
    </citation>
    <scope>NUCLEOTIDE SEQUENCE [LARGE SCALE GENOMIC DNA]</scope>
</reference>
<organism evidence="1 2">
    <name type="scientific">Leptolyngbya phage LPP-2, strain SPI</name>
    <dbReference type="NCBI Taxonomy" id="2996053"/>
    <lineage>
        <taxon>Viruses</taxon>
        <taxon>Duplodnaviria</taxon>
        <taxon>Heunggongvirae</taxon>
        <taxon>Uroviricota</taxon>
        <taxon>Caudoviricetes</taxon>
        <taxon>Saffermanviridae</taxon>
        <taxon>Wumptrevirus</taxon>
        <taxon>Wumptrevirus LPP2</taxon>
    </lineage>
</organism>
<dbReference type="Gene3D" id="3.90.320.10">
    <property type="match status" value="1"/>
</dbReference>
<dbReference type="InterPro" id="IPR011604">
    <property type="entry name" value="PDDEXK-like_dom_sf"/>
</dbReference>
<name>A0AAE9PT86_9CAUD</name>
<dbReference type="EMBL" id="OP590147">
    <property type="protein sequence ID" value="UZV39987.1"/>
    <property type="molecule type" value="Genomic_DNA"/>
</dbReference>
<gene>
    <name evidence="1" type="ORF">LPP2_g19</name>
</gene>
<keyword evidence="2" id="KW-1185">Reference proteome</keyword>